<evidence type="ECO:0000313" key="3">
    <source>
        <dbReference type="EMBL" id="KAA1425387.1"/>
    </source>
</evidence>
<accession>A0A5Q6S4U7</accession>
<dbReference type="RefSeq" id="WP_149768562.1">
    <property type="nucleotide sequence ID" value="NZ_VDFQ02000001.1"/>
</dbReference>
<reference evidence="3 4" key="1">
    <citation type="submission" date="2019-09" db="EMBL/GenBank/DDBJ databases">
        <title>Mumia zhuanghuii sp. nov. isolated from the intestinal contents of plateau pika (Ochotona curzoniae) in the Qinghai-Tibet plateau of China.</title>
        <authorList>
            <person name="Tian Z."/>
        </authorList>
    </citation>
    <scope>NUCLEOTIDE SEQUENCE [LARGE SCALE GENOMIC DNA]</scope>
    <source>
        <strain evidence="4">350</strain>
    </source>
</reference>
<gene>
    <name evidence="3" type="ORF">FE697_005920</name>
</gene>
<evidence type="ECO:0000256" key="1">
    <source>
        <dbReference type="SAM" id="MobiDB-lite"/>
    </source>
</evidence>
<keyword evidence="2" id="KW-1133">Transmembrane helix</keyword>
<dbReference type="OrthoDB" id="9920219at2"/>
<feature type="transmembrane region" description="Helical" evidence="2">
    <location>
        <begin position="64"/>
        <end position="90"/>
    </location>
</feature>
<feature type="transmembrane region" description="Helical" evidence="2">
    <location>
        <begin position="128"/>
        <end position="148"/>
    </location>
</feature>
<feature type="region of interest" description="Disordered" evidence="1">
    <location>
        <begin position="1"/>
        <end position="55"/>
    </location>
</feature>
<sequence>MTHPGDTPEPRSTSYDSPTSTYATTPPPQHAGPPEQRPYPSDSTPPYGIPKVDESSSGGAARHVVSLFAGLVLPPLAYLGFDWAFGRYWLELNQFRDANDRALWPFAVIAIGALLLLLVAAAGRLSPVGPAIAAVLYGALPAVAVVAFRNDIVRAGMEIRDWDVVYNYALVNVPFYGIVLFPTVAALLLGTAIASAGRRRR</sequence>
<evidence type="ECO:0000313" key="4">
    <source>
        <dbReference type="Proteomes" id="UP000307768"/>
    </source>
</evidence>
<proteinExistence type="predicted"/>
<feature type="transmembrane region" description="Helical" evidence="2">
    <location>
        <begin position="102"/>
        <end position="121"/>
    </location>
</feature>
<protein>
    <submittedName>
        <fullName evidence="3">Uncharacterized protein</fullName>
    </submittedName>
</protein>
<keyword evidence="2" id="KW-0812">Transmembrane</keyword>
<feature type="transmembrane region" description="Helical" evidence="2">
    <location>
        <begin position="168"/>
        <end position="194"/>
    </location>
</feature>
<keyword evidence="2" id="KW-0472">Membrane</keyword>
<dbReference type="Proteomes" id="UP000307768">
    <property type="component" value="Unassembled WGS sequence"/>
</dbReference>
<dbReference type="EMBL" id="VDFQ02000001">
    <property type="protein sequence ID" value="KAA1425387.1"/>
    <property type="molecule type" value="Genomic_DNA"/>
</dbReference>
<organism evidence="3 4">
    <name type="scientific">Mumia zhuanghuii</name>
    <dbReference type="NCBI Taxonomy" id="2585211"/>
    <lineage>
        <taxon>Bacteria</taxon>
        <taxon>Bacillati</taxon>
        <taxon>Actinomycetota</taxon>
        <taxon>Actinomycetes</taxon>
        <taxon>Propionibacteriales</taxon>
        <taxon>Nocardioidaceae</taxon>
        <taxon>Mumia</taxon>
    </lineage>
</organism>
<feature type="compositionally biased region" description="Low complexity" evidence="1">
    <location>
        <begin position="10"/>
        <end position="24"/>
    </location>
</feature>
<dbReference type="AlphaFoldDB" id="A0A5Q6S4U7"/>
<name>A0A5Q6S4U7_9ACTN</name>
<evidence type="ECO:0000256" key="2">
    <source>
        <dbReference type="SAM" id="Phobius"/>
    </source>
</evidence>
<comment type="caution">
    <text evidence="3">The sequence shown here is derived from an EMBL/GenBank/DDBJ whole genome shotgun (WGS) entry which is preliminary data.</text>
</comment>
<feature type="compositionally biased region" description="Pro residues" evidence="1">
    <location>
        <begin position="25"/>
        <end position="37"/>
    </location>
</feature>